<sequence>MATSNERWIDSLQFSSLFWPPPQDVEQRKAQIAAYVEFFGQFTSEQFPDDIAELIRNRYPSNDNRLFDDVLATFVLHHPEHGHAVILPIISCIIDGSLEYDRSGPPFASFISLVCPTARRELLESSEKEADRSSSGTHASTSRSKDGEPSLPPAQLERKPLRPLSPWITDILLAAPLAIRSDYFRWCGGVMGKYAAGELKPPSTATSRGSGKHPQLMPSTPRWAVANGAGVILSVCDEEVARYETATLTAAAVPALLLPPPTTPMDEHLVAGLPALEPYARLFHRYYAIASPSATQRLLLGLLEAPPSWAPDALDAAVQLVELLRAAEDYASGMRLPRNWMHLHFLRAIGIAMSMRAGIAADAAAALLFRILSQPALLFPPLRQVDGIEVQLEPLGGYISSERKQQRELPAAEATVEATAQGIASMLCAHGPEVEWRICTIWEAAYGLIPLSSSSVDLPEIVVATPLQPPILSWNLYIPLLKVLEYLPRGSPSETCLMKIFVATVEAILQRTFPPESSREQIRKTRYVFGSASKNVAIAELRTMPNGSKRPKGEDSILKCQKYFWIAKPAKVNEPSSELQNGIGAAVYHSRRILSILEALFSLKPSSVGTSWSYSSNEIVAAAMVAAHVSDLFRRSKACMRALSVLIRCKWDNEIHSRASSLFNLIDIHRKVVASIVNKAEPLEAHLLQAPISREIYSCFHGKRPNSCASCCCSESGQPASLLCENLPGSESLINCEKTDSTEVESCTMGRGISSFPTNASDLANFLTMDRHIGFNCSAQVLLRSVLAEKQELCFSVVSLLWHKLIVSPETQPSAESTSAQQGWRQVVDALCNVVSASPAKAATAVVLQADRELKPWIAKDDDLGQKMWRINQRIVKVIVELMRNHDALESLVILASASDLLLRATDGMLVDGEACTLPQLELLEATAIAVQPVLEWGESGLAVADGLSNFEVRCVSHPSAHVRALSTSVLRAILHAGSIKSSYKQVEVNGVHSPRYQYVNVGITDWRADVEKCLTWEAHSRLAMGLPIQFVDTAATELGCTISI</sequence>
<evidence type="ECO:0000256" key="1">
    <source>
        <dbReference type="SAM" id="MobiDB-lite"/>
    </source>
</evidence>
<organism evidence="2 3">
    <name type="scientific">Sesamum angolense</name>
    <dbReference type="NCBI Taxonomy" id="2727404"/>
    <lineage>
        <taxon>Eukaryota</taxon>
        <taxon>Viridiplantae</taxon>
        <taxon>Streptophyta</taxon>
        <taxon>Embryophyta</taxon>
        <taxon>Tracheophyta</taxon>
        <taxon>Spermatophyta</taxon>
        <taxon>Magnoliopsida</taxon>
        <taxon>eudicotyledons</taxon>
        <taxon>Gunneridae</taxon>
        <taxon>Pentapetalae</taxon>
        <taxon>asterids</taxon>
        <taxon>lamiids</taxon>
        <taxon>Lamiales</taxon>
        <taxon>Pedaliaceae</taxon>
        <taxon>Sesamum</taxon>
    </lineage>
</organism>
<feature type="compositionally biased region" description="Low complexity" evidence="1">
    <location>
        <begin position="133"/>
        <end position="142"/>
    </location>
</feature>
<evidence type="ECO:0000313" key="3">
    <source>
        <dbReference type="Proteomes" id="UP001289374"/>
    </source>
</evidence>
<proteinExistence type="predicted"/>
<dbReference type="GO" id="GO:0048586">
    <property type="term" value="P:regulation of long-day photoperiodism, flowering"/>
    <property type="evidence" value="ECO:0007669"/>
    <property type="project" value="TreeGrafter"/>
</dbReference>
<gene>
    <name evidence="2" type="ORF">Sango_2780400</name>
</gene>
<evidence type="ECO:0000313" key="2">
    <source>
        <dbReference type="EMBL" id="KAK4383386.1"/>
    </source>
</evidence>
<dbReference type="GO" id="GO:0042752">
    <property type="term" value="P:regulation of circadian rhythm"/>
    <property type="evidence" value="ECO:0007669"/>
    <property type="project" value="TreeGrafter"/>
</dbReference>
<comment type="caution">
    <text evidence="2">The sequence shown here is derived from an EMBL/GenBank/DDBJ whole genome shotgun (WGS) entry which is preliminary data.</text>
</comment>
<accession>A0AAE1T8D2</accession>
<protein>
    <submittedName>
        <fullName evidence="2">Protein GIGANTEA</fullName>
    </submittedName>
</protein>
<dbReference type="PANTHER" id="PTHR36319:SF1">
    <property type="entry name" value="PROTEIN GIGANTEA"/>
    <property type="match status" value="1"/>
</dbReference>
<reference evidence="2" key="2">
    <citation type="journal article" date="2024" name="Plant">
        <title>Genomic evolution and insights into agronomic trait innovations of Sesamum species.</title>
        <authorList>
            <person name="Miao H."/>
            <person name="Wang L."/>
            <person name="Qu L."/>
            <person name="Liu H."/>
            <person name="Sun Y."/>
            <person name="Le M."/>
            <person name="Wang Q."/>
            <person name="Wei S."/>
            <person name="Zheng Y."/>
            <person name="Lin W."/>
            <person name="Duan Y."/>
            <person name="Cao H."/>
            <person name="Xiong S."/>
            <person name="Wang X."/>
            <person name="Wei L."/>
            <person name="Li C."/>
            <person name="Ma Q."/>
            <person name="Ju M."/>
            <person name="Zhao R."/>
            <person name="Li G."/>
            <person name="Mu C."/>
            <person name="Tian Q."/>
            <person name="Mei H."/>
            <person name="Zhang T."/>
            <person name="Gao T."/>
            <person name="Zhang H."/>
        </authorList>
    </citation>
    <scope>NUCLEOTIDE SEQUENCE</scope>
    <source>
        <strain evidence="2">K16</strain>
    </source>
</reference>
<keyword evidence="3" id="KW-1185">Reference proteome</keyword>
<dbReference type="Proteomes" id="UP001289374">
    <property type="component" value="Unassembled WGS sequence"/>
</dbReference>
<name>A0AAE1T8D2_9LAMI</name>
<dbReference type="GO" id="GO:0005634">
    <property type="term" value="C:nucleus"/>
    <property type="evidence" value="ECO:0007669"/>
    <property type="project" value="TreeGrafter"/>
</dbReference>
<dbReference type="GO" id="GO:0006950">
    <property type="term" value="P:response to stress"/>
    <property type="evidence" value="ECO:0007669"/>
    <property type="project" value="TreeGrafter"/>
</dbReference>
<dbReference type="PRINTS" id="PR02081">
    <property type="entry name" value="GIGANTEA"/>
</dbReference>
<dbReference type="AlphaFoldDB" id="A0AAE1T8D2"/>
<dbReference type="InterPro" id="IPR026211">
    <property type="entry name" value="GIGANTEA"/>
</dbReference>
<feature type="region of interest" description="Disordered" evidence="1">
    <location>
        <begin position="124"/>
        <end position="158"/>
    </location>
</feature>
<reference evidence="2" key="1">
    <citation type="submission" date="2020-06" db="EMBL/GenBank/DDBJ databases">
        <authorList>
            <person name="Li T."/>
            <person name="Hu X."/>
            <person name="Zhang T."/>
            <person name="Song X."/>
            <person name="Zhang H."/>
            <person name="Dai N."/>
            <person name="Sheng W."/>
            <person name="Hou X."/>
            <person name="Wei L."/>
        </authorList>
    </citation>
    <scope>NUCLEOTIDE SEQUENCE</scope>
    <source>
        <strain evidence="2">K16</strain>
        <tissue evidence="2">Leaf</tissue>
    </source>
</reference>
<dbReference type="EMBL" id="JACGWL010000572">
    <property type="protein sequence ID" value="KAK4383386.1"/>
    <property type="molecule type" value="Genomic_DNA"/>
</dbReference>
<dbReference type="PANTHER" id="PTHR36319">
    <property type="entry name" value="PROTEIN GIGANTEA"/>
    <property type="match status" value="1"/>
</dbReference>